<accession>A0ABQ4YHV2</accession>
<proteinExistence type="predicted"/>
<evidence type="ECO:0000313" key="2">
    <source>
        <dbReference type="EMBL" id="GJS77359.1"/>
    </source>
</evidence>
<gene>
    <name evidence="2" type="ORF">Tco_0727240</name>
</gene>
<dbReference type="EMBL" id="BQNB010010442">
    <property type="protein sequence ID" value="GJS77359.1"/>
    <property type="molecule type" value="Genomic_DNA"/>
</dbReference>
<feature type="region of interest" description="Disordered" evidence="1">
    <location>
        <begin position="65"/>
        <end position="128"/>
    </location>
</feature>
<comment type="caution">
    <text evidence="2">The sequence shown here is derived from an EMBL/GenBank/DDBJ whole genome shotgun (WGS) entry which is preliminary data.</text>
</comment>
<name>A0ABQ4YHV2_9ASTR</name>
<reference evidence="2" key="2">
    <citation type="submission" date="2022-01" db="EMBL/GenBank/DDBJ databases">
        <authorList>
            <person name="Yamashiro T."/>
            <person name="Shiraishi A."/>
            <person name="Satake H."/>
            <person name="Nakayama K."/>
        </authorList>
    </citation>
    <scope>NUCLEOTIDE SEQUENCE</scope>
</reference>
<protein>
    <submittedName>
        <fullName evidence="2">Uncharacterized protein</fullName>
    </submittedName>
</protein>
<keyword evidence="3" id="KW-1185">Reference proteome</keyword>
<evidence type="ECO:0000313" key="3">
    <source>
        <dbReference type="Proteomes" id="UP001151760"/>
    </source>
</evidence>
<evidence type="ECO:0000256" key="1">
    <source>
        <dbReference type="SAM" id="MobiDB-lite"/>
    </source>
</evidence>
<reference evidence="2" key="1">
    <citation type="journal article" date="2022" name="Int. J. Mol. Sci.">
        <title>Draft Genome of Tanacetum Coccineum: Genomic Comparison of Closely Related Tanacetum-Family Plants.</title>
        <authorList>
            <person name="Yamashiro T."/>
            <person name="Shiraishi A."/>
            <person name="Nakayama K."/>
            <person name="Satake H."/>
        </authorList>
    </citation>
    <scope>NUCLEOTIDE SEQUENCE</scope>
</reference>
<sequence>MDVLANSSLHFDLLFLQIFLRNQLRDVPVPMDHFPVPTLTRKVLSFMVKKDKNFSRNVTPLFNSMLVQPTEDEGEVSERSSKYQPIPSPTHPSKDQPKSQPDLSPRPSSYIPILDSNPEGSGGNHGAQAAEIKDLRSDQSAYKKRQNCYQPPTKLGLGCYVLIEKTKEEGMENQRREGVLSKHGERKAHKSSKRCYISYRRKGSADEKEEHKQVLVCNSIVMSSKIKVPKVILSVPTGTKRLYDSFVESTAAEIKDQVSGAKVILHHGSTCLQTPTPTSLVMIEDLFCSSSLSQ</sequence>
<organism evidence="2 3">
    <name type="scientific">Tanacetum coccineum</name>
    <dbReference type="NCBI Taxonomy" id="301880"/>
    <lineage>
        <taxon>Eukaryota</taxon>
        <taxon>Viridiplantae</taxon>
        <taxon>Streptophyta</taxon>
        <taxon>Embryophyta</taxon>
        <taxon>Tracheophyta</taxon>
        <taxon>Spermatophyta</taxon>
        <taxon>Magnoliopsida</taxon>
        <taxon>eudicotyledons</taxon>
        <taxon>Gunneridae</taxon>
        <taxon>Pentapetalae</taxon>
        <taxon>asterids</taxon>
        <taxon>campanulids</taxon>
        <taxon>Asterales</taxon>
        <taxon>Asteraceae</taxon>
        <taxon>Asteroideae</taxon>
        <taxon>Anthemideae</taxon>
        <taxon>Anthemidinae</taxon>
        <taxon>Tanacetum</taxon>
    </lineage>
</organism>
<dbReference type="Proteomes" id="UP001151760">
    <property type="component" value="Unassembled WGS sequence"/>
</dbReference>